<protein>
    <recommendedName>
        <fullName evidence="2">histidine kinase</fullName>
        <ecNumber evidence="2">2.7.13.3</ecNumber>
    </recommendedName>
</protein>
<evidence type="ECO:0000256" key="4">
    <source>
        <dbReference type="ARBA" id="ARBA00022630"/>
    </source>
</evidence>
<dbReference type="Gene3D" id="3.30.565.10">
    <property type="entry name" value="Histidine kinase-like ATPase, C-terminal domain"/>
    <property type="match status" value="1"/>
</dbReference>
<dbReference type="Pfam" id="PF07536">
    <property type="entry name" value="HWE_HK"/>
    <property type="match status" value="1"/>
</dbReference>
<dbReference type="SMART" id="SM00091">
    <property type="entry name" value="PAS"/>
    <property type="match status" value="1"/>
</dbReference>
<dbReference type="SUPFAM" id="SSF55785">
    <property type="entry name" value="PYP-like sensor domain (PAS domain)"/>
    <property type="match status" value="1"/>
</dbReference>
<evidence type="ECO:0000256" key="6">
    <source>
        <dbReference type="ARBA" id="ARBA00022679"/>
    </source>
</evidence>
<keyword evidence="11" id="KW-0843">Virulence</keyword>
<keyword evidence="4" id="KW-0285">Flavoprotein</keyword>
<gene>
    <name evidence="14" type="ORF">J5Y10_07790</name>
</gene>
<evidence type="ECO:0000256" key="3">
    <source>
        <dbReference type="ARBA" id="ARBA00022553"/>
    </source>
</evidence>
<dbReference type="GO" id="GO:0004673">
    <property type="term" value="F:protein histidine kinase activity"/>
    <property type="evidence" value="ECO:0007669"/>
    <property type="project" value="UniProtKB-EC"/>
</dbReference>
<name>A0A940MRG7_9PROT</name>
<evidence type="ECO:0000256" key="1">
    <source>
        <dbReference type="ARBA" id="ARBA00000085"/>
    </source>
</evidence>
<keyword evidence="8" id="KW-0547">Nucleotide-binding</keyword>
<dbReference type="InterPro" id="IPR036890">
    <property type="entry name" value="HATPase_C_sf"/>
</dbReference>
<keyword evidence="5" id="KW-0288">FMN</keyword>
<dbReference type="InterPro" id="IPR011102">
    <property type="entry name" value="Sig_transdc_His_kinase_HWE"/>
</dbReference>
<evidence type="ECO:0000313" key="15">
    <source>
        <dbReference type="Proteomes" id="UP000677537"/>
    </source>
</evidence>
<keyword evidence="6" id="KW-0808">Transferase</keyword>
<evidence type="ECO:0000259" key="12">
    <source>
        <dbReference type="PROSITE" id="PS50112"/>
    </source>
</evidence>
<dbReference type="Proteomes" id="UP000677537">
    <property type="component" value="Unassembled WGS sequence"/>
</dbReference>
<keyword evidence="3" id="KW-0597">Phosphoprotein</keyword>
<evidence type="ECO:0000256" key="2">
    <source>
        <dbReference type="ARBA" id="ARBA00012438"/>
    </source>
</evidence>
<feature type="domain" description="PAS" evidence="12">
    <location>
        <begin position="1"/>
        <end position="70"/>
    </location>
</feature>
<dbReference type="InterPro" id="IPR035965">
    <property type="entry name" value="PAS-like_dom_sf"/>
</dbReference>
<keyword evidence="10" id="KW-0067">ATP-binding</keyword>
<evidence type="ECO:0000256" key="10">
    <source>
        <dbReference type="ARBA" id="ARBA00022840"/>
    </source>
</evidence>
<dbReference type="CDD" id="cd00130">
    <property type="entry name" value="PAS"/>
    <property type="match status" value="1"/>
</dbReference>
<dbReference type="PANTHER" id="PTHR41523">
    <property type="entry name" value="TWO-COMPONENT SYSTEM SENSOR PROTEIN"/>
    <property type="match status" value="1"/>
</dbReference>
<comment type="catalytic activity">
    <reaction evidence="1">
        <text>ATP + protein L-histidine = ADP + protein N-phospho-L-histidine.</text>
        <dbReference type="EC" id="2.7.13.3"/>
    </reaction>
</comment>
<evidence type="ECO:0000313" key="14">
    <source>
        <dbReference type="EMBL" id="MBP0492678.1"/>
    </source>
</evidence>
<dbReference type="Pfam" id="PF13426">
    <property type="entry name" value="PAS_9"/>
    <property type="match status" value="1"/>
</dbReference>
<organism evidence="14 15">
    <name type="scientific">Roseomonas indoligenes</name>
    <dbReference type="NCBI Taxonomy" id="2820811"/>
    <lineage>
        <taxon>Bacteria</taxon>
        <taxon>Pseudomonadati</taxon>
        <taxon>Pseudomonadota</taxon>
        <taxon>Alphaproteobacteria</taxon>
        <taxon>Acetobacterales</taxon>
        <taxon>Roseomonadaceae</taxon>
        <taxon>Roseomonas</taxon>
    </lineage>
</organism>
<evidence type="ECO:0000256" key="5">
    <source>
        <dbReference type="ARBA" id="ARBA00022643"/>
    </source>
</evidence>
<evidence type="ECO:0000256" key="7">
    <source>
        <dbReference type="ARBA" id="ARBA00022737"/>
    </source>
</evidence>
<dbReference type="AlphaFoldDB" id="A0A940MRG7"/>
<dbReference type="PROSITE" id="PS50112">
    <property type="entry name" value="PAS"/>
    <property type="match status" value="1"/>
</dbReference>
<accession>A0A940MRG7</accession>
<dbReference type="PROSITE" id="PS50113">
    <property type="entry name" value="PAC"/>
    <property type="match status" value="1"/>
</dbReference>
<dbReference type="InterPro" id="IPR000014">
    <property type="entry name" value="PAS"/>
</dbReference>
<reference evidence="14" key="1">
    <citation type="submission" date="2021-03" db="EMBL/GenBank/DDBJ databases">
        <authorList>
            <person name="So Y."/>
        </authorList>
    </citation>
    <scope>NUCLEOTIDE SEQUENCE</scope>
    <source>
        <strain evidence="14">SG15</strain>
    </source>
</reference>
<dbReference type="NCBIfam" id="TIGR00229">
    <property type="entry name" value="sensory_box"/>
    <property type="match status" value="1"/>
</dbReference>
<evidence type="ECO:0000259" key="13">
    <source>
        <dbReference type="PROSITE" id="PS50113"/>
    </source>
</evidence>
<sequence>MRLVFESATEYAIFTLDLEGRVTSWNPGAQRILGYGEDEIVGQPAHIIVTPEDRAARRPEIEMSRAVEHCRARDERWHLRADGSRFWAVGMLMPLLSRNGDLQGFLKILRDHTERREHDERLALLNDELTHRVKNTLAAVQSVAAHTLRGSDLSVALQSTLVERLKALGRSHDLLVWNRWEGALLNEVLERTLEAYGSADGARRFSMAGPSVRLSSDMTVTLNLALHELATNAAKYGALSVAEGSVDVRWELERSAQEQAPAVVMTWRERGGPPVRPPGRRGFGSRMLERALPYQSGGQVTLSFAPEGVECHLRLPIAPPPPGL</sequence>
<comment type="caution">
    <text evidence="14">The sequence shown here is derived from an EMBL/GenBank/DDBJ whole genome shotgun (WGS) entry which is preliminary data.</text>
</comment>
<proteinExistence type="predicted"/>
<keyword evidence="15" id="KW-1185">Reference proteome</keyword>
<dbReference type="InterPro" id="IPR000700">
    <property type="entry name" value="PAS-assoc_C"/>
</dbReference>
<evidence type="ECO:0000256" key="8">
    <source>
        <dbReference type="ARBA" id="ARBA00022741"/>
    </source>
</evidence>
<dbReference type="SMART" id="SM00911">
    <property type="entry name" value="HWE_HK"/>
    <property type="match status" value="1"/>
</dbReference>
<feature type="domain" description="PAC" evidence="13">
    <location>
        <begin position="72"/>
        <end position="124"/>
    </location>
</feature>
<keyword evidence="9" id="KW-0418">Kinase</keyword>
<dbReference type="EC" id="2.7.13.3" evidence="2"/>
<dbReference type="EMBL" id="JAGIZA010000004">
    <property type="protein sequence ID" value="MBP0492678.1"/>
    <property type="molecule type" value="Genomic_DNA"/>
</dbReference>
<dbReference type="Gene3D" id="3.30.450.20">
    <property type="entry name" value="PAS domain"/>
    <property type="match status" value="1"/>
</dbReference>
<dbReference type="GO" id="GO:0005524">
    <property type="term" value="F:ATP binding"/>
    <property type="evidence" value="ECO:0007669"/>
    <property type="project" value="UniProtKB-KW"/>
</dbReference>
<keyword evidence="7" id="KW-0677">Repeat</keyword>
<dbReference type="PANTHER" id="PTHR41523:SF7">
    <property type="entry name" value="HISTIDINE KINASE"/>
    <property type="match status" value="1"/>
</dbReference>
<evidence type="ECO:0000256" key="9">
    <source>
        <dbReference type="ARBA" id="ARBA00022777"/>
    </source>
</evidence>
<evidence type="ECO:0000256" key="11">
    <source>
        <dbReference type="ARBA" id="ARBA00023026"/>
    </source>
</evidence>